<evidence type="ECO:0000313" key="2">
    <source>
        <dbReference type="EMBL" id="GBN41240.1"/>
    </source>
</evidence>
<comment type="caution">
    <text evidence="2">The sequence shown here is derived from an EMBL/GenBank/DDBJ whole genome shotgun (WGS) entry which is preliminary data.</text>
</comment>
<keyword evidence="3" id="KW-1185">Reference proteome</keyword>
<dbReference type="EMBL" id="BGPR01009628">
    <property type="protein sequence ID" value="GBN41240.1"/>
    <property type="molecule type" value="Genomic_DNA"/>
</dbReference>
<name>A0A4Y2NS87_ARAVE</name>
<evidence type="ECO:0000313" key="3">
    <source>
        <dbReference type="Proteomes" id="UP000499080"/>
    </source>
</evidence>
<protein>
    <submittedName>
        <fullName evidence="2">Uncharacterized protein</fullName>
    </submittedName>
</protein>
<sequence>MKWSGRPQSQNLHHPKDLKTLTSSVDPSAPPAHSTLLDLFKQKVTMLQGLAHTEGSEAVTTEVGFVTGFNFSLYIGLQRNDEYKQNGINGVNTKFMRE</sequence>
<dbReference type="AlphaFoldDB" id="A0A4Y2NS87"/>
<evidence type="ECO:0000256" key="1">
    <source>
        <dbReference type="SAM" id="MobiDB-lite"/>
    </source>
</evidence>
<reference evidence="2 3" key="1">
    <citation type="journal article" date="2019" name="Sci. Rep.">
        <title>Orb-weaving spider Araneus ventricosus genome elucidates the spidroin gene catalogue.</title>
        <authorList>
            <person name="Kono N."/>
            <person name="Nakamura H."/>
            <person name="Ohtoshi R."/>
            <person name="Moran D.A.P."/>
            <person name="Shinohara A."/>
            <person name="Yoshida Y."/>
            <person name="Fujiwara M."/>
            <person name="Mori M."/>
            <person name="Tomita M."/>
            <person name="Arakawa K."/>
        </authorList>
    </citation>
    <scope>NUCLEOTIDE SEQUENCE [LARGE SCALE GENOMIC DNA]</scope>
</reference>
<organism evidence="2 3">
    <name type="scientific">Araneus ventricosus</name>
    <name type="common">Orbweaver spider</name>
    <name type="synonym">Epeira ventricosa</name>
    <dbReference type="NCBI Taxonomy" id="182803"/>
    <lineage>
        <taxon>Eukaryota</taxon>
        <taxon>Metazoa</taxon>
        <taxon>Ecdysozoa</taxon>
        <taxon>Arthropoda</taxon>
        <taxon>Chelicerata</taxon>
        <taxon>Arachnida</taxon>
        <taxon>Araneae</taxon>
        <taxon>Araneomorphae</taxon>
        <taxon>Entelegynae</taxon>
        <taxon>Araneoidea</taxon>
        <taxon>Araneidae</taxon>
        <taxon>Araneus</taxon>
    </lineage>
</organism>
<proteinExistence type="predicted"/>
<feature type="compositionally biased region" description="Polar residues" evidence="1">
    <location>
        <begin position="1"/>
        <end position="12"/>
    </location>
</feature>
<feature type="region of interest" description="Disordered" evidence="1">
    <location>
        <begin position="1"/>
        <end position="30"/>
    </location>
</feature>
<accession>A0A4Y2NS87</accession>
<gene>
    <name evidence="2" type="ORF">AVEN_78765_1</name>
</gene>
<dbReference type="Proteomes" id="UP000499080">
    <property type="component" value="Unassembled WGS sequence"/>
</dbReference>